<evidence type="ECO:0000256" key="4">
    <source>
        <dbReference type="ARBA" id="ARBA00022692"/>
    </source>
</evidence>
<feature type="transmembrane region" description="Helical" evidence="8">
    <location>
        <begin position="181"/>
        <end position="199"/>
    </location>
</feature>
<evidence type="ECO:0000256" key="1">
    <source>
        <dbReference type="ARBA" id="ARBA00004651"/>
    </source>
</evidence>
<organism evidence="9 10">
    <name type="scientific">Alteromonas gracilis</name>
    <dbReference type="NCBI Taxonomy" id="1479524"/>
    <lineage>
        <taxon>Bacteria</taxon>
        <taxon>Pseudomonadati</taxon>
        <taxon>Pseudomonadota</taxon>
        <taxon>Gammaproteobacteria</taxon>
        <taxon>Alteromonadales</taxon>
        <taxon>Alteromonadaceae</taxon>
        <taxon>Alteromonas/Salinimonas group</taxon>
        <taxon>Alteromonas</taxon>
    </lineage>
</organism>
<feature type="transmembrane region" description="Helical" evidence="8">
    <location>
        <begin position="9"/>
        <end position="27"/>
    </location>
</feature>
<keyword evidence="7 8" id="KW-0472">Membrane</keyword>
<reference evidence="10" key="1">
    <citation type="journal article" date="2020" name="Int. J. Syst. Evol. Microbiol.">
        <title>Alteromonas alba sp. nov., a marine bacterium isolated from the seawater of the West Pacific Ocean.</title>
        <authorList>
            <person name="Sun C."/>
            <person name="Wu Y.-H."/>
            <person name="Xamxidin M."/>
            <person name="Cheng H."/>
            <person name="Xu X.-W."/>
        </authorList>
    </citation>
    <scope>NUCLEOTIDE SEQUENCE [LARGE SCALE GENOMIC DNA]</scope>
    <source>
        <strain evidence="10">9a2</strain>
    </source>
</reference>
<comment type="caution">
    <text evidence="9">The sequence shown here is derived from an EMBL/GenBank/DDBJ whole genome shotgun (WGS) entry which is preliminary data.</text>
</comment>
<dbReference type="Proteomes" id="UP000239539">
    <property type="component" value="Unassembled WGS sequence"/>
</dbReference>
<evidence type="ECO:0000313" key="10">
    <source>
        <dbReference type="Proteomes" id="UP000239539"/>
    </source>
</evidence>
<evidence type="ECO:0000313" key="9">
    <source>
        <dbReference type="EMBL" id="PRO68446.1"/>
    </source>
</evidence>
<dbReference type="InterPro" id="IPR013426">
    <property type="entry name" value="EpsH-like"/>
</dbReference>
<evidence type="ECO:0000256" key="8">
    <source>
        <dbReference type="SAM" id="Phobius"/>
    </source>
</evidence>
<proteinExistence type="predicted"/>
<keyword evidence="2" id="KW-1003">Cell membrane</keyword>
<feature type="transmembrane region" description="Helical" evidence="8">
    <location>
        <begin position="95"/>
        <end position="112"/>
    </location>
</feature>
<dbReference type="InterPro" id="IPR026392">
    <property type="entry name" value="Exo/Archaeosortase_dom"/>
</dbReference>
<evidence type="ECO:0000256" key="6">
    <source>
        <dbReference type="ARBA" id="ARBA00022989"/>
    </source>
</evidence>
<evidence type="ECO:0000256" key="5">
    <source>
        <dbReference type="ARBA" id="ARBA00022801"/>
    </source>
</evidence>
<keyword evidence="10" id="KW-1185">Reference proteome</keyword>
<dbReference type="InterPro" id="IPR019127">
    <property type="entry name" value="Exosortase"/>
</dbReference>
<dbReference type="NCBIfam" id="TIGR02602">
    <property type="entry name" value="8TM_EpsH"/>
    <property type="match status" value="1"/>
</dbReference>
<feature type="transmembrane region" description="Helical" evidence="8">
    <location>
        <begin position="205"/>
        <end position="231"/>
    </location>
</feature>
<dbReference type="Pfam" id="PF09721">
    <property type="entry name" value="Exosortase_EpsH"/>
    <property type="match status" value="1"/>
</dbReference>
<keyword evidence="6 8" id="KW-1133">Transmembrane helix</keyword>
<feature type="transmembrane region" description="Helical" evidence="8">
    <location>
        <begin position="39"/>
        <end position="57"/>
    </location>
</feature>
<protein>
    <recommendedName>
        <fullName evidence="11">Exosortase</fullName>
    </recommendedName>
</protein>
<keyword evidence="4 8" id="KW-0812">Transmembrane</keyword>
<sequence length="454" mass="51135">MELRVHSRFWILLAITVVWSVVNYPIMGSLWTYSFDDGTYSHAYLVPFIVIYLFHILEQENRVSYRDKLSITWSMLAVAIGFGLVLATWSQISLLYWAASLLALFALVFCIFRFNISTFFPFAFLVFIFPFWGALASPLQSLSVYVVSALMSLTSIPVYVENEFVTIPAGVFEIAEGCSGLRYVIVSAAISSLYVFLYLKTMRSALIFTTVALVGALVTNWLRIVALIVIGHETEMQSSLMTDHNNFGWYIYVPVAIFQFYIGRKLEDRESDILEINEKVIKPHSSLLPLKNVVATAIIGVILSSSVAMSSAQHNSQDTCASQPLPILPEIHNAELVCTDKSNDVASANFYFYGTSFDSKASYYLNDPLPTGFTALNVTKNENWNLLEAKNNKGERFLIAYRYGTDFGHYLSPLSLKKARLLNAFSANTSSNIQWKLTRCKNTCNKMDVERVSL</sequence>
<accession>A0ABX5CQ39</accession>
<dbReference type="EMBL" id="PVNO01000026">
    <property type="protein sequence ID" value="PRO68446.1"/>
    <property type="molecule type" value="Genomic_DNA"/>
</dbReference>
<comment type="subcellular location">
    <subcellularLocation>
        <location evidence="1">Cell membrane</location>
        <topology evidence="1">Multi-pass membrane protein</topology>
    </subcellularLocation>
</comment>
<name>A0ABX5CQ39_9ALTE</name>
<feature type="transmembrane region" description="Helical" evidence="8">
    <location>
        <begin position="119"/>
        <end position="136"/>
    </location>
</feature>
<evidence type="ECO:0000256" key="3">
    <source>
        <dbReference type="ARBA" id="ARBA00022670"/>
    </source>
</evidence>
<evidence type="ECO:0008006" key="11">
    <source>
        <dbReference type="Google" id="ProtNLM"/>
    </source>
</evidence>
<feature type="transmembrane region" description="Helical" evidence="8">
    <location>
        <begin position="69"/>
        <end position="89"/>
    </location>
</feature>
<gene>
    <name evidence="9" type="ORF">C6Y39_12425</name>
</gene>
<evidence type="ECO:0000256" key="2">
    <source>
        <dbReference type="ARBA" id="ARBA00022475"/>
    </source>
</evidence>
<keyword evidence="3" id="KW-0645">Protease</keyword>
<evidence type="ECO:0000256" key="7">
    <source>
        <dbReference type="ARBA" id="ARBA00023136"/>
    </source>
</evidence>
<keyword evidence="5" id="KW-0378">Hydrolase</keyword>
<dbReference type="NCBIfam" id="TIGR04178">
    <property type="entry name" value="exo_archaeo"/>
    <property type="match status" value="1"/>
</dbReference>
<dbReference type="RefSeq" id="WP_105931585.1">
    <property type="nucleotide sequence ID" value="NZ_PVNO01000026.1"/>
</dbReference>